<dbReference type="PIRSF" id="PIRSF006221">
    <property type="entry name" value="Ketosamine-3-kinase"/>
    <property type="match status" value="1"/>
</dbReference>
<dbReference type="PANTHER" id="PTHR12149:SF8">
    <property type="entry name" value="PROTEIN-RIBULOSAMINE 3-KINASE"/>
    <property type="match status" value="1"/>
</dbReference>
<comment type="caution">
    <text evidence="3">The sequence shown here is derived from an EMBL/GenBank/DDBJ whole genome shotgun (WGS) entry which is preliminary data.</text>
</comment>
<accession>A0A098L8G2</accession>
<proteinExistence type="inferred from homology"/>
<evidence type="ECO:0000256" key="1">
    <source>
        <dbReference type="ARBA" id="ARBA00009460"/>
    </source>
</evidence>
<sequence>MEAVSDLLNEVIHEGIDSIAPVGGGSINNTYKVKTSRKVYFVKVNRNVPEDFFEKEAEGLSLLAKTNRIRIPEIIFIGRNLLVMEFIERGLESKNYWFKLGQKLSDIHKVTASSFGLDYNNYIGSLEQLNGWYSNWPEFFVERRIFPLAHRAYADGRLERRGVELIEQLSKKINDLLVHEKPSLLHGDLWSGNVMVDLSEAPVFVDPAVYYGNREIEIAFTTLFGGFDPLFYESYQEAFPLEKNFDKRIDLYNLYPLLVHANLFGGSYSNSVMTILRRFA</sequence>
<dbReference type="GO" id="GO:0016301">
    <property type="term" value="F:kinase activity"/>
    <property type="evidence" value="ECO:0007669"/>
    <property type="project" value="UniProtKB-UniRule"/>
</dbReference>
<name>A0A098L8G2_9BACT</name>
<organism evidence="3 4">
    <name type="scientific">Sporocytophaga myxococcoides</name>
    <dbReference type="NCBI Taxonomy" id="153721"/>
    <lineage>
        <taxon>Bacteria</taxon>
        <taxon>Pseudomonadati</taxon>
        <taxon>Bacteroidota</taxon>
        <taxon>Cytophagia</taxon>
        <taxon>Cytophagales</taxon>
        <taxon>Cytophagaceae</taxon>
        <taxon>Sporocytophaga</taxon>
    </lineage>
</organism>
<evidence type="ECO:0000313" key="4">
    <source>
        <dbReference type="Proteomes" id="UP000030185"/>
    </source>
</evidence>
<keyword evidence="2 3" id="KW-0418">Kinase</keyword>
<dbReference type="EMBL" id="BBLT01000001">
    <property type="protein sequence ID" value="GAL83011.1"/>
    <property type="molecule type" value="Genomic_DNA"/>
</dbReference>
<reference evidence="3 4" key="1">
    <citation type="submission" date="2014-09" db="EMBL/GenBank/DDBJ databases">
        <title>Sporocytophaga myxococcoides PG-01 genome sequencing.</title>
        <authorList>
            <person name="Liu L."/>
            <person name="Gao P.J."/>
            <person name="Chen G.J."/>
            <person name="Wang L.S."/>
        </authorList>
    </citation>
    <scope>NUCLEOTIDE SEQUENCE [LARGE SCALE GENOMIC DNA]</scope>
    <source>
        <strain evidence="3 4">PG-01</strain>
    </source>
</reference>
<evidence type="ECO:0000256" key="2">
    <source>
        <dbReference type="PIRNR" id="PIRNR006221"/>
    </source>
</evidence>
<keyword evidence="4" id="KW-1185">Reference proteome</keyword>
<dbReference type="AlphaFoldDB" id="A0A098L8G2"/>
<dbReference type="InterPro" id="IPR011009">
    <property type="entry name" value="Kinase-like_dom_sf"/>
</dbReference>
<gene>
    <name evidence="3" type="ORF">MYP_237</name>
</gene>
<protein>
    <submittedName>
        <fullName evidence="3">Fructosamine/ketosamine-3-kinase</fullName>
    </submittedName>
</protein>
<dbReference type="Proteomes" id="UP000030185">
    <property type="component" value="Unassembled WGS sequence"/>
</dbReference>
<dbReference type="SUPFAM" id="SSF56112">
    <property type="entry name" value="Protein kinase-like (PK-like)"/>
    <property type="match status" value="1"/>
</dbReference>
<comment type="similarity">
    <text evidence="1 2">Belongs to the fructosamine kinase family.</text>
</comment>
<dbReference type="InterPro" id="IPR016477">
    <property type="entry name" value="Fructo-/Ketosamine-3-kinase"/>
</dbReference>
<evidence type="ECO:0000313" key="3">
    <source>
        <dbReference type="EMBL" id="GAL83011.1"/>
    </source>
</evidence>
<dbReference type="PANTHER" id="PTHR12149">
    <property type="entry name" value="FRUCTOSAMINE 3 KINASE-RELATED PROTEIN"/>
    <property type="match status" value="1"/>
</dbReference>
<dbReference type="Gene3D" id="3.30.200.20">
    <property type="entry name" value="Phosphorylase Kinase, domain 1"/>
    <property type="match status" value="1"/>
</dbReference>
<dbReference type="eggNOG" id="COG3001">
    <property type="taxonomic scope" value="Bacteria"/>
</dbReference>
<dbReference type="Pfam" id="PF03881">
    <property type="entry name" value="Fructosamin_kin"/>
    <property type="match status" value="1"/>
</dbReference>
<dbReference type="Gene3D" id="3.90.1200.10">
    <property type="match status" value="1"/>
</dbReference>
<keyword evidence="2" id="KW-0808">Transferase</keyword>
<dbReference type="OrthoDB" id="5291879at2"/>
<dbReference type="STRING" id="153721.MYP_237"/>
<dbReference type="RefSeq" id="WP_045457309.1">
    <property type="nucleotide sequence ID" value="NZ_BBLT01000001.1"/>
</dbReference>